<evidence type="ECO:0000313" key="3">
    <source>
        <dbReference type="EMBL" id="OOC52466.1"/>
    </source>
</evidence>
<feature type="region of interest" description="Disordered" evidence="1">
    <location>
        <begin position="42"/>
        <end position="71"/>
    </location>
</feature>
<dbReference type="AlphaFoldDB" id="A0A1V3BWB1"/>
<dbReference type="EMBL" id="MCOK01000001">
    <property type="protein sequence ID" value="OOC52466.1"/>
    <property type="molecule type" value="Genomic_DNA"/>
</dbReference>
<name>A0A1V3BWB1_9ACTN</name>
<gene>
    <name evidence="3" type="ORF">NOSIN_00290</name>
</gene>
<feature type="transmembrane region" description="Helical" evidence="2">
    <location>
        <begin position="18"/>
        <end position="38"/>
    </location>
</feature>
<keyword evidence="2" id="KW-0812">Transmembrane</keyword>
<keyword evidence="2" id="KW-0472">Membrane</keyword>
<keyword evidence="4" id="KW-1185">Reference proteome</keyword>
<protein>
    <submittedName>
        <fullName evidence="3">Uncharacterized protein</fullName>
    </submittedName>
</protein>
<evidence type="ECO:0000313" key="4">
    <source>
        <dbReference type="Proteomes" id="UP000189004"/>
    </source>
</evidence>
<keyword evidence="2" id="KW-1133">Transmembrane helix</keyword>
<dbReference type="OrthoDB" id="3424945at2"/>
<comment type="caution">
    <text evidence="3">The sequence shown here is derived from an EMBL/GenBank/DDBJ whole genome shotgun (WGS) entry which is preliminary data.</text>
</comment>
<feature type="compositionally biased region" description="Low complexity" evidence="1">
    <location>
        <begin position="42"/>
        <end position="65"/>
    </location>
</feature>
<reference evidence="4" key="1">
    <citation type="submission" date="2016-08" db="EMBL/GenBank/DDBJ databases">
        <authorList>
            <person name="Tokovenko B."/>
            <person name="Kalinowski J."/>
        </authorList>
    </citation>
    <scope>NUCLEOTIDE SEQUENCE [LARGE SCALE GENOMIC DNA]</scope>
    <source>
        <strain evidence="4">UTMC102</strain>
    </source>
</reference>
<accession>A0A1V3BWB1</accession>
<dbReference type="RefSeq" id="WP_077688809.1">
    <property type="nucleotide sequence ID" value="NZ_MCOK01000001.1"/>
</dbReference>
<proteinExistence type="predicted"/>
<evidence type="ECO:0000256" key="1">
    <source>
        <dbReference type="SAM" id="MobiDB-lite"/>
    </source>
</evidence>
<evidence type="ECO:0000256" key="2">
    <source>
        <dbReference type="SAM" id="Phobius"/>
    </source>
</evidence>
<dbReference type="STRING" id="501010.NOSIN_00290"/>
<organism evidence="3 4">
    <name type="scientific">Nocardiopsis sinuspersici</name>
    <dbReference type="NCBI Taxonomy" id="501010"/>
    <lineage>
        <taxon>Bacteria</taxon>
        <taxon>Bacillati</taxon>
        <taxon>Actinomycetota</taxon>
        <taxon>Actinomycetes</taxon>
        <taxon>Streptosporangiales</taxon>
        <taxon>Nocardiopsidaceae</taxon>
        <taxon>Nocardiopsis</taxon>
    </lineage>
</organism>
<dbReference type="Proteomes" id="UP000189004">
    <property type="component" value="Unassembled WGS sequence"/>
</dbReference>
<sequence length="256" mass="27969">MSTPAQVAEHAARNRRRLLIGGAAVVVVIAMLVGWIIGRGSSGDAEAPPEASPSASPNPLADPDSFIPDGGQELIGGQYPAGFPHTPEGAASAAVHEIRSMSTNDPEALAEIATIYYGNNVTIEAVEKDLLWNRAREIEMTKPSGAPFDVELFPAPGSYYFINPIGVGWEELEDGIIEVHVLSEDEIGDGMGLAFTRTYIHGRRMKWDPQVRGGDWVVEQVKDPIFEDFYVFDADEYDLDNPIWTPIAFPEWDEGE</sequence>